<dbReference type="InterPro" id="IPR048376">
    <property type="entry name" value="YqiJ_N"/>
</dbReference>
<feature type="transmembrane region" description="Helical" evidence="1">
    <location>
        <begin position="12"/>
        <end position="32"/>
    </location>
</feature>
<name>A0A840ZNC9_9HYPH</name>
<protein>
    <recommendedName>
        <fullName evidence="6">DUF1449 family protein</fullName>
    </recommendedName>
</protein>
<reference evidence="4 5" key="1">
    <citation type="submission" date="2020-08" db="EMBL/GenBank/DDBJ databases">
        <title>Genomic Encyclopedia of Type Strains, Phase IV (KMG-IV): sequencing the most valuable type-strain genomes for metagenomic binning, comparative biology and taxonomic classification.</title>
        <authorList>
            <person name="Goeker M."/>
        </authorList>
    </citation>
    <scope>NUCLEOTIDE SEQUENCE [LARGE SCALE GENOMIC DNA]</scope>
    <source>
        <strain evidence="4 5">DSM 2163</strain>
    </source>
</reference>
<evidence type="ECO:0000259" key="3">
    <source>
        <dbReference type="Pfam" id="PF21001"/>
    </source>
</evidence>
<evidence type="ECO:0008006" key="6">
    <source>
        <dbReference type="Google" id="ProtNLM"/>
    </source>
</evidence>
<keyword evidence="5" id="KW-1185">Reference proteome</keyword>
<dbReference type="Pfam" id="PF21001">
    <property type="entry name" value="YqiJ_N"/>
    <property type="match status" value="1"/>
</dbReference>
<dbReference type="RefSeq" id="WP_281383341.1">
    <property type="nucleotide sequence ID" value="NZ_JACHOP010000025.1"/>
</dbReference>
<accession>A0A840ZNC9</accession>
<evidence type="ECO:0000313" key="5">
    <source>
        <dbReference type="Proteomes" id="UP000583454"/>
    </source>
</evidence>
<dbReference type="Pfam" id="PF07290">
    <property type="entry name" value="YqiJ_OB"/>
    <property type="match status" value="1"/>
</dbReference>
<evidence type="ECO:0000313" key="4">
    <source>
        <dbReference type="EMBL" id="MBB5759559.1"/>
    </source>
</evidence>
<dbReference type="AlphaFoldDB" id="A0A840ZNC9"/>
<dbReference type="InterPro" id="IPR010840">
    <property type="entry name" value="YqiJ_OB"/>
</dbReference>
<sequence length="216" mass="21884">MSALVGPGLFPFTLAALVMAGLVLVEAFSLLLGQSASGLLDGAIGHDAVGEGVGAADASEGLSPAALLSWINLGRVPFLILLILALALFALAGLILQGLATALLAPLPALAAVPLAFAATLPALRLTTRTVARLIPRDESYAVTAEELVGATAEVTLGPLDQGLPGQVRAHDRHGNVHFLRARAAADASPMATGTRVLLVDRVDAVYVAVPAPADL</sequence>
<gene>
    <name evidence="4" type="ORF">HNR00_004293</name>
</gene>
<keyword evidence="1" id="KW-1133">Transmembrane helix</keyword>
<organism evidence="4 5">
    <name type="scientific">Methylorubrum rhodinum</name>
    <dbReference type="NCBI Taxonomy" id="29428"/>
    <lineage>
        <taxon>Bacteria</taxon>
        <taxon>Pseudomonadati</taxon>
        <taxon>Pseudomonadota</taxon>
        <taxon>Alphaproteobacteria</taxon>
        <taxon>Hyphomicrobiales</taxon>
        <taxon>Methylobacteriaceae</taxon>
        <taxon>Methylorubrum</taxon>
    </lineage>
</organism>
<dbReference type="Proteomes" id="UP000583454">
    <property type="component" value="Unassembled WGS sequence"/>
</dbReference>
<comment type="caution">
    <text evidence="4">The sequence shown here is derived from an EMBL/GenBank/DDBJ whole genome shotgun (WGS) entry which is preliminary data.</text>
</comment>
<feature type="transmembrane region" description="Helical" evidence="1">
    <location>
        <begin position="76"/>
        <end position="96"/>
    </location>
</feature>
<proteinExistence type="predicted"/>
<keyword evidence="1" id="KW-0472">Membrane</keyword>
<feature type="transmembrane region" description="Helical" evidence="1">
    <location>
        <begin position="102"/>
        <end position="124"/>
    </location>
</feature>
<evidence type="ECO:0000259" key="2">
    <source>
        <dbReference type="Pfam" id="PF07290"/>
    </source>
</evidence>
<keyword evidence="1" id="KW-0812">Transmembrane</keyword>
<feature type="domain" description="Inner membrane protein YqiJ N-terminal" evidence="3">
    <location>
        <begin position="10"/>
        <end position="125"/>
    </location>
</feature>
<dbReference type="EMBL" id="JACHOP010000025">
    <property type="protein sequence ID" value="MBB5759559.1"/>
    <property type="molecule type" value="Genomic_DNA"/>
</dbReference>
<feature type="domain" description="Inner membrane protein YqiJ OB-fold" evidence="2">
    <location>
        <begin position="147"/>
        <end position="210"/>
    </location>
</feature>
<evidence type="ECO:0000256" key="1">
    <source>
        <dbReference type="SAM" id="Phobius"/>
    </source>
</evidence>